<sequence length="99" mass="11458">MQRHFQPCVYIMASSRNGTIYVGVTSNLPQRAFQHREGVVDGFTKRYGCKLLVWFELHATMEQAILREKQIKGGSRSKKLALIERSNPQWKDLFEQVCA</sequence>
<dbReference type="PANTHER" id="PTHR34477:SF5">
    <property type="entry name" value="BSL5627 PROTEIN"/>
    <property type="match status" value="1"/>
</dbReference>
<dbReference type="CDD" id="cd10448">
    <property type="entry name" value="GIY-YIG_unchar_3"/>
    <property type="match status" value="1"/>
</dbReference>
<accession>A0A844Y9X3</accession>
<protein>
    <submittedName>
        <fullName evidence="3">GIY-YIG nuclease family protein</fullName>
    </submittedName>
</protein>
<dbReference type="Pfam" id="PF01541">
    <property type="entry name" value="GIY-YIG"/>
    <property type="match status" value="1"/>
</dbReference>
<proteinExistence type="inferred from homology"/>
<dbReference type="SUPFAM" id="SSF82771">
    <property type="entry name" value="GIY-YIG endonuclease"/>
    <property type="match status" value="1"/>
</dbReference>
<dbReference type="Proteomes" id="UP000430272">
    <property type="component" value="Unassembled WGS sequence"/>
</dbReference>
<dbReference type="InterPro" id="IPR050190">
    <property type="entry name" value="UPF0213_domain"/>
</dbReference>
<dbReference type="InterPro" id="IPR000305">
    <property type="entry name" value="GIY-YIG_endonuc"/>
</dbReference>
<dbReference type="InterPro" id="IPR035901">
    <property type="entry name" value="GIY-YIG_endonuc_sf"/>
</dbReference>
<evidence type="ECO:0000259" key="2">
    <source>
        <dbReference type="PROSITE" id="PS50164"/>
    </source>
</evidence>
<gene>
    <name evidence="3" type="ORF">GRI47_09235</name>
</gene>
<keyword evidence="4" id="KW-1185">Reference proteome</keyword>
<name>A0A844Y9X3_9SPHN</name>
<dbReference type="EMBL" id="WTYD01000001">
    <property type="protein sequence ID" value="MXO54187.1"/>
    <property type="molecule type" value="Genomic_DNA"/>
</dbReference>
<dbReference type="PROSITE" id="PS50164">
    <property type="entry name" value="GIY_YIG"/>
    <property type="match status" value="1"/>
</dbReference>
<dbReference type="AlphaFoldDB" id="A0A844Y9X3"/>
<comment type="similarity">
    <text evidence="1">Belongs to the UPF0213 family.</text>
</comment>
<comment type="caution">
    <text evidence="3">The sequence shown here is derived from an EMBL/GenBank/DDBJ whole genome shotgun (WGS) entry which is preliminary data.</text>
</comment>
<evidence type="ECO:0000256" key="1">
    <source>
        <dbReference type="ARBA" id="ARBA00007435"/>
    </source>
</evidence>
<evidence type="ECO:0000313" key="3">
    <source>
        <dbReference type="EMBL" id="MXO54187.1"/>
    </source>
</evidence>
<dbReference type="RefSeq" id="WP_160660956.1">
    <property type="nucleotide sequence ID" value="NZ_BAABDV010000001.1"/>
</dbReference>
<dbReference type="Gene3D" id="3.40.1440.10">
    <property type="entry name" value="GIY-YIG endonuclease"/>
    <property type="match status" value="1"/>
</dbReference>
<dbReference type="PANTHER" id="PTHR34477">
    <property type="entry name" value="UPF0213 PROTEIN YHBQ"/>
    <property type="match status" value="1"/>
</dbReference>
<reference evidence="3 4" key="1">
    <citation type="submission" date="2019-12" db="EMBL/GenBank/DDBJ databases">
        <title>Genomic-based taxomic classification of the family Erythrobacteraceae.</title>
        <authorList>
            <person name="Xu L."/>
        </authorList>
    </citation>
    <scope>NUCLEOTIDE SEQUENCE [LARGE SCALE GENOMIC DNA]</scope>
    <source>
        <strain evidence="3 4">JCM 17468</strain>
    </source>
</reference>
<feature type="domain" description="GIY-YIG" evidence="2">
    <location>
        <begin position="5"/>
        <end position="81"/>
    </location>
</feature>
<organism evidence="3 4">
    <name type="scientific">Qipengyuania pelagi</name>
    <dbReference type="NCBI Taxonomy" id="994320"/>
    <lineage>
        <taxon>Bacteria</taxon>
        <taxon>Pseudomonadati</taxon>
        <taxon>Pseudomonadota</taxon>
        <taxon>Alphaproteobacteria</taxon>
        <taxon>Sphingomonadales</taxon>
        <taxon>Erythrobacteraceae</taxon>
        <taxon>Qipengyuania</taxon>
    </lineage>
</organism>
<evidence type="ECO:0000313" key="4">
    <source>
        <dbReference type="Proteomes" id="UP000430272"/>
    </source>
</evidence>
<dbReference type="OrthoDB" id="287318at2"/>